<keyword evidence="6 8" id="KW-1133">Transmembrane helix</keyword>
<dbReference type="Pfam" id="PF13231">
    <property type="entry name" value="PMT_2"/>
    <property type="match status" value="1"/>
</dbReference>
<dbReference type="PANTHER" id="PTHR33908:SF11">
    <property type="entry name" value="MEMBRANE PROTEIN"/>
    <property type="match status" value="1"/>
</dbReference>
<protein>
    <submittedName>
        <fullName evidence="10">Phospholipid carrier-dependent glycosyltransferase</fullName>
    </submittedName>
</protein>
<feature type="transmembrane region" description="Helical" evidence="8">
    <location>
        <begin position="337"/>
        <end position="353"/>
    </location>
</feature>
<evidence type="ECO:0000256" key="2">
    <source>
        <dbReference type="ARBA" id="ARBA00022475"/>
    </source>
</evidence>
<evidence type="ECO:0000256" key="4">
    <source>
        <dbReference type="ARBA" id="ARBA00022679"/>
    </source>
</evidence>
<gene>
    <name evidence="10" type="ORF">FIM25_02660</name>
</gene>
<evidence type="ECO:0000256" key="8">
    <source>
        <dbReference type="SAM" id="Phobius"/>
    </source>
</evidence>
<dbReference type="GO" id="GO:0005886">
    <property type="term" value="C:plasma membrane"/>
    <property type="evidence" value="ECO:0007669"/>
    <property type="project" value="UniProtKB-SubCell"/>
</dbReference>
<comment type="caution">
    <text evidence="10">The sequence shown here is derived from an EMBL/GenBank/DDBJ whole genome shotgun (WGS) entry which is preliminary data.</text>
</comment>
<feature type="transmembrane region" description="Helical" evidence="8">
    <location>
        <begin position="311"/>
        <end position="330"/>
    </location>
</feature>
<dbReference type="EMBL" id="VDMB01000002">
    <property type="protein sequence ID" value="TYT75826.1"/>
    <property type="molecule type" value="Genomic_DNA"/>
</dbReference>
<evidence type="ECO:0000256" key="6">
    <source>
        <dbReference type="ARBA" id="ARBA00022989"/>
    </source>
</evidence>
<evidence type="ECO:0000256" key="3">
    <source>
        <dbReference type="ARBA" id="ARBA00022676"/>
    </source>
</evidence>
<proteinExistence type="predicted"/>
<dbReference type="AlphaFoldDB" id="A0A5Q4VG10"/>
<name>A0A5Q4VG10_9BACT</name>
<feature type="transmembrane region" description="Helical" evidence="8">
    <location>
        <begin position="359"/>
        <end position="378"/>
    </location>
</feature>
<feature type="domain" description="Glycosyltransferase RgtA/B/C/D-like" evidence="9">
    <location>
        <begin position="88"/>
        <end position="228"/>
    </location>
</feature>
<organism evidence="10 11">
    <name type="scientific">Desulfobotulus mexicanus</name>
    <dbReference type="NCBI Taxonomy" id="2586642"/>
    <lineage>
        <taxon>Bacteria</taxon>
        <taxon>Pseudomonadati</taxon>
        <taxon>Thermodesulfobacteriota</taxon>
        <taxon>Desulfobacteria</taxon>
        <taxon>Desulfobacterales</taxon>
        <taxon>Desulfobacteraceae</taxon>
        <taxon>Desulfobotulus</taxon>
    </lineage>
</organism>
<evidence type="ECO:0000313" key="10">
    <source>
        <dbReference type="EMBL" id="TYT75826.1"/>
    </source>
</evidence>
<dbReference type="PANTHER" id="PTHR33908">
    <property type="entry name" value="MANNOSYLTRANSFERASE YKCB-RELATED"/>
    <property type="match status" value="1"/>
</dbReference>
<reference evidence="10 11" key="1">
    <citation type="submission" date="2019-06" db="EMBL/GenBank/DDBJ databases">
        <title>Desulfobotulus mexicanus sp. nov., a novel sulfate-reducing bacterium isolated from the sediment of an alkaline crater lake in Mexico.</title>
        <authorList>
            <person name="Hirschler-Rea A."/>
        </authorList>
    </citation>
    <scope>NUCLEOTIDE SEQUENCE [LARGE SCALE GENOMIC DNA]</scope>
    <source>
        <strain evidence="10 11">PAR22N</strain>
    </source>
</reference>
<dbReference type="OrthoDB" id="9785476at2"/>
<feature type="transmembrane region" description="Helical" evidence="8">
    <location>
        <begin position="133"/>
        <end position="151"/>
    </location>
</feature>
<feature type="transmembrane region" description="Helical" evidence="8">
    <location>
        <begin position="398"/>
        <end position="415"/>
    </location>
</feature>
<evidence type="ECO:0000256" key="7">
    <source>
        <dbReference type="ARBA" id="ARBA00023136"/>
    </source>
</evidence>
<dbReference type="RefSeq" id="WP_139446020.1">
    <property type="nucleotide sequence ID" value="NZ_VDMB01000002.1"/>
</dbReference>
<keyword evidence="7 8" id="KW-0472">Membrane</keyword>
<evidence type="ECO:0000259" key="9">
    <source>
        <dbReference type="Pfam" id="PF13231"/>
    </source>
</evidence>
<dbReference type="InterPro" id="IPR038731">
    <property type="entry name" value="RgtA/B/C-like"/>
</dbReference>
<feature type="transmembrane region" description="Helical" evidence="8">
    <location>
        <begin position="111"/>
        <end position="127"/>
    </location>
</feature>
<feature type="transmembrane region" description="Helical" evidence="8">
    <location>
        <begin position="210"/>
        <end position="229"/>
    </location>
</feature>
<keyword evidence="4 10" id="KW-0808">Transferase</keyword>
<evidence type="ECO:0000256" key="1">
    <source>
        <dbReference type="ARBA" id="ARBA00004651"/>
    </source>
</evidence>
<comment type="subcellular location">
    <subcellularLocation>
        <location evidence="1">Cell membrane</location>
        <topology evidence="1">Multi-pass membrane protein</topology>
    </subcellularLocation>
</comment>
<dbReference type="Proteomes" id="UP000321899">
    <property type="component" value="Unassembled WGS sequence"/>
</dbReference>
<dbReference type="InterPro" id="IPR050297">
    <property type="entry name" value="LipidA_mod_glycosyltrf_83"/>
</dbReference>
<keyword evidence="11" id="KW-1185">Reference proteome</keyword>
<keyword evidence="2" id="KW-1003">Cell membrane</keyword>
<feature type="transmembrane region" description="Helical" evidence="8">
    <location>
        <begin position="158"/>
        <end position="174"/>
    </location>
</feature>
<sequence length="564" mass="65503">MNLGNRIQPIHYLLFFLILLTIIFISILAAVPPVDRDALTHHLIIPKLYLEHGFHEIPHIIFSYYPMNLNLLYMIPMYFGNDILPKYIHFLFAILTAVLIYKYLSQRTNKSYGLLGALFFLSTPVVIRLSSTVYVDLGLVFFFFASILAIFRWIETGFKTRYLIISGIFCGLALGTKYNALVGFFLLTLFIPFIYVRYNQRSRNYHVKSIAAGTLFVFVALAVFSPWMVRNVVWTGNPIYPLYNSIFISKPEPEKSEIKKNTPAQKKPLKITHIDVRHHLYEESWLEIALIPVRVFFQGEDDNPKYFDGRLNPFIFLLSLFAFMGISAAGRQKNTEKWILLSFSVLFLLYACAKASIRIRYFIPILPPMIVLSMYGLYNIENRFLNRQHPYAGCLRKTVMLTIAFAMLGMNVLYMKERFEKDRPLPYITGKISRDDYIQQYRPEYAALQYANANLGEGHRILGLYLGNRHYYSDIPIEFSTHIFRSHAKNADSGTDLAIKLHEKGLSHILVRLSMLNDFFDEYNEQEQKILKAFFEKNAVMEFHKDGNGLLRILIPAKDDDPQI</sequence>
<dbReference type="GO" id="GO:0016763">
    <property type="term" value="F:pentosyltransferase activity"/>
    <property type="evidence" value="ECO:0007669"/>
    <property type="project" value="TreeGrafter"/>
</dbReference>
<dbReference type="GO" id="GO:0009103">
    <property type="term" value="P:lipopolysaccharide biosynthetic process"/>
    <property type="evidence" value="ECO:0007669"/>
    <property type="project" value="UniProtKB-ARBA"/>
</dbReference>
<feature type="transmembrane region" description="Helical" evidence="8">
    <location>
        <begin position="180"/>
        <end position="198"/>
    </location>
</feature>
<feature type="transmembrane region" description="Helical" evidence="8">
    <location>
        <begin position="12"/>
        <end position="31"/>
    </location>
</feature>
<evidence type="ECO:0000313" key="11">
    <source>
        <dbReference type="Proteomes" id="UP000321899"/>
    </source>
</evidence>
<accession>A0A5Q4VG10</accession>
<evidence type="ECO:0000256" key="5">
    <source>
        <dbReference type="ARBA" id="ARBA00022692"/>
    </source>
</evidence>
<keyword evidence="3" id="KW-0328">Glycosyltransferase</keyword>
<feature type="transmembrane region" description="Helical" evidence="8">
    <location>
        <begin position="87"/>
        <end position="104"/>
    </location>
</feature>
<keyword evidence="5 8" id="KW-0812">Transmembrane</keyword>